<keyword evidence="2" id="KW-1133">Transmembrane helix</keyword>
<dbReference type="InterPro" id="IPR046450">
    <property type="entry name" value="PA_dom_sf"/>
</dbReference>
<dbReference type="InterPro" id="IPR014784">
    <property type="entry name" value="Cu2_ascorb_mOase-like_C"/>
</dbReference>
<dbReference type="InterPro" id="IPR053251">
    <property type="entry name" value="N-glycanase"/>
</dbReference>
<protein>
    <submittedName>
        <fullName evidence="5">Uncharacterized protein LOC110978103</fullName>
    </submittedName>
</protein>
<dbReference type="InterPro" id="IPR003137">
    <property type="entry name" value="PA_domain"/>
</dbReference>
<dbReference type="GO" id="GO:0016715">
    <property type="term" value="F:oxidoreductase activity, acting on paired donors, with incorporation or reduction of molecular oxygen, reduced ascorbate as one donor, and incorporation of one atom of oxygen"/>
    <property type="evidence" value="ECO:0007669"/>
    <property type="project" value="InterPro"/>
</dbReference>
<accession>A0A8B7Y9Y2</accession>
<dbReference type="SUPFAM" id="SSF49742">
    <property type="entry name" value="PHM/PNGase F"/>
    <property type="match status" value="1"/>
</dbReference>
<dbReference type="OMA" id="VWQAQWF"/>
<dbReference type="KEGG" id="aplc:110978103"/>
<dbReference type="SUPFAM" id="SSF52025">
    <property type="entry name" value="PA domain"/>
    <property type="match status" value="1"/>
</dbReference>
<sequence length="712" mass="80174">MLLINQMEVQKISINVGLLLLLWLCINFRVTSGIQKHVQTLRNGNEQSKTSSWSRVRQQLQTGRENLAHRRGFSQTVFTDWEDQTPALLPDQPAQPFRLFTLNGVIEYPSALLSNTPMIFHTFNNHSGFLECLWTSESSLQTLIKGRPSNTHFVFLPTSDDPLKETLWMREQIQGAVERMGLLERDGGLQSQFHFAVTSLYQLGNWIPALLQQWACQDHGCGLAQVVFQSAPTSYDSKEISNQISAPIVLKRLDARYDWLPSVDKFGNQTIPVVPAENGCKPDSRVAKKIAVVMAGSCSFSTKVTTMEQSGAAGVIVYADQGQPVQDMNCEGAECDSPPAIPATMVPFNQDLVTRLQKEKLYVSFQTTPTDNFYFGINAEGLLQEMGWLLYPSFQFFNWQAEWFNYKSSLLRNLSSEALVIPVIKNSLMQGNTGVVKAIQLPSLLKLSQYNKFELDASLSCPGTKDESCPPWDHTVHLYLCCNETSPLCNMELGRWITPFRRRIGRWLTDVSPLFPLFTSDTCNFTMKTVPWAKAWEPSLNLRFSKDSSGGTLRPYNITPLFRGGTFDKNYNKKYKPLFFTVPSDVKKVQVFAVITGHGSDNNGCGEFCVTSHHFVINGHHHNITFSNAGTELGCAMRTPTGVEPNEHGTWLYGRDGWCDGREVDPWVFDVTAQVTSGQNNITYFGWFEGKDPNPTGTPGYIIMYSYLVFYK</sequence>
<dbReference type="RefSeq" id="XP_022088506.1">
    <property type="nucleotide sequence ID" value="XM_022232814.1"/>
</dbReference>
<dbReference type="Pfam" id="PF09112">
    <property type="entry name" value="N-glycanase_N"/>
    <property type="match status" value="1"/>
</dbReference>
<dbReference type="PANTHER" id="PTHR39319">
    <property type="entry name" value="SI:DKEY-256H2.1"/>
    <property type="match status" value="1"/>
</dbReference>
<dbReference type="Pfam" id="PF09113">
    <property type="entry name" value="N-glycanase_C"/>
    <property type="match status" value="1"/>
</dbReference>
<keyword evidence="1" id="KW-1015">Disulfide bond</keyword>
<dbReference type="Pfam" id="PF02225">
    <property type="entry name" value="PA"/>
    <property type="match status" value="1"/>
</dbReference>
<keyword evidence="2" id="KW-0472">Membrane</keyword>
<feature type="transmembrane region" description="Helical" evidence="2">
    <location>
        <begin position="12"/>
        <end position="30"/>
    </location>
</feature>
<organism evidence="4 5">
    <name type="scientific">Acanthaster planci</name>
    <name type="common">Crown-of-thorns starfish</name>
    <dbReference type="NCBI Taxonomy" id="133434"/>
    <lineage>
        <taxon>Eukaryota</taxon>
        <taxon>Metazoa</taxon>
        <taxon>Echinodermata</taxon>
        <taxon>Eleutherozoa</taxon>
        <taxon>Asterozoa</taxon>
        <taxon>Asteroidea</taxon>
        <taxon>Valvatacea</taxon>
        <taxon>Valvatida</taxon>
        <taxon>Acanthasteridae</taxon>
        <taxon>Acanthaster</taxon>
    </lineage>
</organism>
<dbReference type="CDD" id="cd00538">
    <property type="entry name" value="PA"/>
    <property type="match status" value="1"/>
</dbReference>
<dbReference type="Proteomes" id="UP000694845">
    <property type="component" value="Unplaced"/>
</dbReference>
<keyword evidence="2" id="KW-0812">Transmembrane</keyword>
<dbReference type="Gene3D" id="2.60.120.230">
    <property type="match status" value="2"/>
</dbReference>
<reference evidence="5" key="1">
    <citation type="submission" date="2025-08" db="UniProtKB">
        <authorList>
            <consortium name="RefSeq"/>
        </authorList>
    </citation>
    <scope>IDENTIFICATION</scope>
</reference>
<evidence type="ECO:0000313" key="5">
    <source>
        <dbReference type="RefSeq" id="XP_022088506.1"/>
    </source>
</evidence>
<gene>
    <name evidence="5" type="primary">LOC110978103</name>
</gene>
<dbReference type="Gene3D" id="3.50.30.30">
    <property type="match status" value="1"/>
</dbReference>
<dbReference type="InterPro" id="IPR008977">
    <property type="entry name" value="PHM/PNGase_F_dom_sf"/>
</dbReference>
<name>A0A8B7Y9Y2_ACAPL</name>
<dbReference type="PANTHER" id="PTHR39319:SF1">
    <property type="entry name" value="SI:DKEY-256H2.1"/>
    <property type="match status" value="1"/>
</dbReference>
<evidence type="ECO:0000259" key="3">
    <source>
        <dbReference type="SMART" id="SM01290"/>
    </source>
</evidence>
<dbReference type="AlphaFoldDB" id="A0A8B7Y9Y2"/>
<dbReference type="SMART" id="SM01290">
    <property type="entry name" value="N-glycanase_N"/>
    <property type="match status" value="1"/>
</dbReference>
<dbReference type="GeneID" id="110978103"/>
<evidence type="ECO:0000256" key="1">
    <source>
        <dbReference type="ARBA" id="ARBA00023157"/>
    </source>
</evidence>
<evidence type="ECO:0000256" key="2">
    <source>
        <dbReference type="SAM" id="Phobius"/>
    </source>
</evidence>
<feature type="domain" description="Peptide-N-glycosidase F N-terminal" evidence="3">
    <location>
        <begin position="420"/>
        <end position="544"/>
    </location>
</feature>
<dbReference type="InterPro" id="IPR015196">
    <property type="entry name" value="PngaseF_N"/>
</dbReference>
<dbReference type="InterPro" id="IPR015197">
    <property type="entry name" value="PngaseF_C"/>
</dbReference>
<evidence type="ECO:0000313" key="4">
    <source>
        <dbReference type="Proteomes" id="UP000694845"/>
    </source>
</evidence>
<keyword evidence="4" id="KW-1185">Reference proteome</keyword>
<dbReference type="OrthoDB" id="406745at2759"/>
<proteinExistence type="predicted"/>